<keyword evidence="2" id="KW-1185">Reference proteome</keyword>
<dbReference type="Proteomes" id="UP000192266">
    <property type="component" value="Unassembled WGS sequence"/>
</dbReference>
<dbReference type="OrthoDB" id="1128828at2"/>
<name>A0A1W1UFL9_9BACT</name>
<accession>A0A1W1UFL9</accession>
<organism evidence="1 2">
    <name type="scientific">Hymenobacter roseosalivarius DSM 11622</name>
    <dbReference type="NCBI Taxonomy" id="645990"/>
    <lineage>
        <taxon>Bacteria</taxon>
        <taxon>Pseudomonadati</taxon>
        <taxon>Bacteroidota</taxon>
        <taxon>Cytophagia</taxon>
        <taxon>Cytophagales</taxon>
        <taxon>Hymenobacteraceae</taxon>
        <taxon>Hymenobacter</taxon>
    </lineage>
</organism>
<dbReference type="RefSeq" id="WP_084443163.1">
    <property type="nucleotide sequence ID" value="NZ_FWWW01000013.1"/>
</dbReference>
<sequence>MGRPITPFLLSATDRTQIESLTRRGRHAGRTVQRGRMLLRLADGVSGYTVAAEVGCCVQTVYQVRRRFVQQGLATALGEAPRSGGPRRFDGAARAALTALACTPAPTGHSRWTLRLLADKAVELCLVETISHETVGLVLKKTRCSPSASSTGAWAP</sequence>
<evidence type="ECO:0000313" key="1">
    <source>
        <dbReference type="EMBL" id="SMB79860.1"/>
    </source>
</evidence>
<dbReference type="EMBL" id="FWWW01000013">
    <property type="protein sequence ID" value="SMB79860.1"/>
    <property type="molecule type" value="Genomic_DNA"/>
</dbReference>
<proteinExistence type="predicted"/>
<dbReference type="Pfam" id="PF13565">
    <property type="entry name" value="HTH_32"/>
    <property type="match status" value="1"/>
</dbReference>
<evidence type="ECO:0000313" key="2">
    <source>
        <dbReference type="Proteomes" id="UP000192266"/>
    </source>
</evidence>
<dbReference type="InterPro" id="IPR009057">
    <property type="entry name" value="Homeodomain-like_sf"/>
</dbReference>
<reference evidence="1 2" key="1">
    <citation type="submission" date="2017-04" db="EMBL/GenBank/DDBJ databases">
        <authorList>
            <person name="Afonso C.L."/>
            <person name="Miller P.J."/>
            <person name="Scott M.A."/>
            <person name="Spackman E."/>
            <person name="Goraichik I."/>
            <person name="Dimitrov K.M."/>
            <person name="Suarez D.L."/>
            <person name="Swayne D.E."/>
        </authorList>
    </citation>
    <scope>NUCLEOTIDE SEQUENCE [LARGE SCALE GENOMIC DNA]</scope>
    <source>
        <strain evidence="1 2">DSM 11622</strain>
    </source>
</reference>
<gene>
    <name evidence="1" type="ORF">SAMN00120144_4355</name>
</gene>
<dbReference type="SUPFAM" id="SSF46689">
    <property type="entry name" value="Homeodomain-like"/>
    <property type="match status" value="1"/>
</dbReference>
<dbReference type="AlphaFoldDB" id="A0A1W1UFL9"/>
<dbReference type="STRING" id="645990.SAMN00120144_4355"/>
<protein>
    <submittedName>
        <fullName evidence="1">Transposase and inactivated derivatives</fullName>
    </submittedName>
</protein>